<proteinExistence type="predicted"/>
<comment type="caution">
    <text evidence="2">The sequence shown here is derived from an EMBL/GenBank/DDBJ whole genome shotgun (WGS) entry which is preliminary data.</text>
</comment>
<dbReference type="AlphaFoldDB" id="A0AAW2MQ48"/>
<accession>A0AAW2MQ48</accession>
<reference evidence="2" key="2">
    <citation type="journal article" date="2024" name="Plant">
        <title>Genomic evolution and insights into agronomic trait innovations of Sesamum species.</title>
        <authorList>
            <person name="Miao H."/>
            <person name="Wang L."/>
            <person name="Qu L."/>
            <person name="Liu H."/>
            <person name="Sun Y."/>
            <person name="Le M."/>
            <person name="Wang Q."/>
            <person name="Wei S."/>
            <person name="Zheng Y."/>
            <person name="Lin W."/>
            <person name="Duan Y."/>
            <person name="Cao H."/>
            <person name="Xiong S."/>
            <person name="Wang X."/>
            <person name="Wei L."/>
            <person name="Li C."/>
            <person name="Ma Q."/>
            <person name="Ju M."/>
            <person name="Zhao R."/>
            <person name="Li G."/>
            <person name="Mu C."/>
            <person name="Tian Q."/>
            <person name="Mei H."/>
            <person name="Zhang T."/>
            <person name="Gao T."/>
            <person name="Zhang H."/>
        </authorList>
    </citation>
    <scope>NUCLEOTIDE SEQUENCE</scope>
    <source>
        <strain evidence="2">G01</strain>
    </source>
</reference>
<dbReference type="EMBL" id="JACGWK010000009">
    <property type="protein sequence ID" value="KAL0333457.1"/>
    <property type="molecule type" value="Genomic_DNA"/>
</dbReference>
<reference evidence="2" key="1">
    <citation type="submission" date="2020-06" db="EMBL/GenBank/DDBJ databases">
        <authorList>
            <person name="Li T."/>
            <person name="Hu X."/>
            <person name="Zhang T."/>
            <person name="Song X."/>
            <person name="Zhang H."/>
            <person name="Dai N."/>
            <person name="Sheng W."/>
            <person name="Hou X."/>
            <person name="Wei L."/>
        </authorList>
    </citation>
    <scope>NUCLEOTIDE SEQUENCE</scope>
    <source>
        <strain evidence="2">G01</strain>
        <tissue evidence="2">Leaf</tissue>
    </source>
</reference>
<feature type="region of interest" description="Disordered" evidence="1">
    <location>
        <begin position="15"/>
        <end position="47"/>
    </location>
</feature>
<evidence type="ECO:0000256" key="1">
    <source>
        <dbReference type="SAM" id="MobiDB-lite"/>
    </source>
</evidence>
<sequence>MGSFCGNCEILEVEDEQSTTRWQQASRQVRGPDEEQKPPIRKKGSNNYLEDDINKLFEAVNLRTSKSLDLSDSRRNASKKPMRATGSHSPVIGFPSPSL</sequence>
<organism evidence="2">
    <name type="scientific">Sesamum angustifolium</name>
    <dbReference type="NCBI Taxonomy" id="2727405"/>
    <lineage>
        <taxon>Eukaryota</taxon>
        <taxon>Viridiplantae</taxon>
        <taxon>Streptophyta</taxon>
        <taxon>Embryophyta</taxon>
        <taxon>Tracheophyta</taxon>
        <taxon>Spermatophyta</taxon>
        <taxon>Magnoliopsida</taxon>
        <taxon>eudicotyledons</taxon>
        <taxon>Gunneridae</taxon>
        <taxon>Pentapetalae</taxon>
        <taxon>asterids</taxon>
        <taxon>lamiids</taxon>
        <taxon>Lamiales</taxon>
        <taxon>Pedaliaceae</taxon>
        <taxon>Sesamum</taxon>
    </lineage>
</organism>
<feature type="region of interest" description="Disordered" evidence="1">
    <location>
        <begin position="67"/>
        <end position="99"/>
    </location>
</feature>
<evidence type="ECO:0000313" key="2">
    <source>
        <dbReference type="EMBL" id="KAL0333457.1"/>
    </source>
</evidence>
<protein>
    <submittedName>
        <fullName evidence="2">Uncharacterized protein</fullName>
    </submittedName>
</protein>
<name>A0AAW2MQ48_9LAMI</name>
<gene>
    <name evidence="2" type="ORF">Sangu_1501900</name>
</gene>